<evidence type="ECO:0000313" key="1">
    <source>
        <dbReference type="EnsemblPlants" id="AVESA.00010b.r2.4DG0776600.1.CDS"/>
    </source>
</evidence>
<dbReference type="Proteomes" id="UP001732700">
    <property type="component" value="Chromosome 4D"/>
</dbReference>
<reference evidence="1" key="2">
    <citation type="submission" date="2025-09" db="UniProtKB">
        <authorList>
            <consortium name="EnsemblPlants"/>
        </authorList>
    </citation>
    <scope>IDENTIFICATION</scope>
</reference>
<proteinExistence type="predicted"/>
<dbReference type="EnsemblPlants" id="AVESA.00010b.r2.4DG0776600.1">
    <property type="protein sequence ID" value="AVESA.00010b.r2.4DG0776600.1.CDS"/>
    <property type="gene ID" value="AVESA.00010b.r2.4DG0776600"/>
</dbReference>
<sequence length="391" mass="43082">MFFCPGKFFCGGCLGNVCFRKLKLVYGNQCVDRCFFYLKVLGLLDGTDATPVKTLEVEDANKKKTIIPNPAYTTWLSQDQMVLGFLVNSLSPEMIPHVVGIDTAAEVWSILTGMFSSHSRTKINHLRGSLNNTKKLDMSATQFFAKMKSFGSELAAACKPVEEDEMVGYILNGLDASYNDLVSSVNANPGTTLDDLYSQLCAHEVRQDMLAESGQGSSFTSSDNLAARPTRGGNRDFCPRGDRGRSPAHGGYHGDRGGGERRDDGGHRRDDGACDGGRRDGRRDDDGGRRDGRRDDARDGRRDDGGRRRDDGDRRRNDGGCRRGRAPTPFVDVTCQICNIHGHPANECWWRYQDRNDSEDDGEEKGAHVASYGVDTNCTLIQVPPTMSLQS</sequence>
<organism evidence="1 2">
    <name type="scientific">Avena sativa</name>
    <name type="common">Oat</name>
    <dbReference type="NCBI Taxonomy" id="4498"/>
    <lineage>
        <taxon>Eukaryota</taxon>
        <taxon>Viridiplantae</taxon>
        <taxon>Streptophyta</taxon>
        <taxon>Embryophyta</taxon>
        <taxon>Tracheophyta</taxon>
        <taxon>Spermatophyta</taxon>
        <taxon>Magnoliopsida</taxon>
        <taxon>Liliopsida</taxon>
        <taxon>Poales</taxon>
        <taxon>Poaceae</taxon>
        <taxon>BOP clade</taxon>
        <taxon>Pooideae</taxon>
        <taxon>Poodae</taxon>
        <taxon>Poeae</taxon>
        <taxon>Poeae Chloroplast Group 1 (Aveneae type)</taxon>
        <taxon>Aveninae</taxon>
        <taxon>Avena</taxon>
    </lineage>
</organism>
<evidence type="ECO:0000313" key="2">
    <source>
        <dbReference type="Proteomes" id="UP001732700"/>
    </source>
</evidence>
<keyword evidence="2" id="KW-1185">Reference proteome</keyword>
<accession>A0ACD5XD94</accession>
<reference evidence="1" key="1">
    <citation type="submission" date="2021-05" db="EMBL/GenBank/DDBJ databases">
        <authorList>
            <person name="Scholz U."/>
            <person name="Mascher M."/>
            <person name="Fiebig A."/>
        </authorList>
    </citation>
    <scope>NUCLEOTIDE SEQUENCE [LARGE SCALE GENOMIC DNA]</scope>
</reference>
<name>A0ACD5XD94_AVESA</name>
<protein>
    <submittedName>
        <fullName evidence="1">Uncharacterized protein</fullName>
    </submittedName>
</protein>